<dbReference type="EMBL" id="CP034035">
    <property type="protein sequence ID" value="QCR09209.1"/>
    <property type="molecule type" value="Genomic_DNA"/>
</dbReference>
<name>A0A4P8QUN9_9GAMM</name>
<organism evidence="1 2">
    <name type="scientific">Brenneria rubrifaciens</name>
    <dbReference type="NCBI Taxonomy" id="55213"/>
    <lineage>
        <taxon>Bacteria</taxon>
        <taxon>Pseudomonadati</taxon>
        <taxon>Pseudomonadota</taxon>
        <taxon>Gammaproteobacteria</taxon>
        <taxon>Enterobacterales</taxon>
        <taxon>Pectobacteriaceae</taxon>
        <taxon>Brenneria</taxon>
    </lineage>
</organism>
<sequence>MSSIKLTVNYLYQQSGDRRVASLATARIFVGDTLIATEVITGMTETPVSKYLHHSPSQGQPVRVEWDSAGITSMLVSEIQMCPCCQHNEPE</sequence>
<gene>
    <name evidence="1" type="ORF">EH207_12140</name>
</gene>
<keyword evidence="2" id="KW-1185">Reference proteome</keyword>
<dbReference type="Proteomes" id="UP000299580">
    <property type="component" value="Chromosome"/>
</dbReference>
<dbReference type="OrthoDB" id="6539735at2"/>
<accession>A0A4P8QUN9</accession>
<evidence type="ECO:0000313" key="2">
    <source>
        <dbReference type="Proteomes" id="UP000299580"/>
    </source>
</evidence>
<dbReference type="RefSeq" id="WP_137714220.1">
    <property type="nucleotide sequence ID" value="NZ_CP034035.1"/>
</dbReference>
<protein>
    <submittedName>
        <fullName evidence="1">Uncharacterized protein</fullName>
    </submittedName>
</protein>
<dbReference type="KEGG" id="brb:EH207_12140"/>
<reference evidence="1 2" key="1">
    <citation type="submission" date="2018-11" db="EMBL/GenBank/DDBJ databases">
        <title>Genome sequences of Brenneria nigrifluens and Brenneria rubrifaciens.</title>
        <authorList>
            <person name="Poret-Peterson A.T."/>
            <person name="McClean A.E."/>
            <person name="Kluepfel D.A."/>
        </authorList>
    </citation>
    <scope>NUCLEOTIDE SEQUENCE [LARGE SCALE GENOMIC DNA]</scope>
    <source>
        <strain evidence="1 2">6D370</strain>
    </source>
</reference>
<evidence type="ECO:0000313" key="1">
    <source>
        <dbReference type="EMBL" id="QCR09209.1"/>
    </source>
</evidence>
<dbReference type="AlphaFoldDB" id="A0A4P8QUN9"/>
<proteinExistence type="predicted"/>